<proteinExistence type="predicted"/>
<protein>
    <submittedName>
        <fullName evidence="1">Uncharacterized protein</fullName>
    </submittedName>
</protein>
<evidence type="ECO:0000313" key="1">
    <source>
        <dbReference type="EMBL" id="CAG7821005.1"/>
    </source>
</evidence>
<dbReference type="AlphaFoldDB" id="A0A8J2PNB1"/>
<gene>
    <name evidence="1" type="ORF">AFUS01_LOCUS31368</name>
</gene>
<dbReference type="EMBL" id="CAJVCH010497028">
    <property type="protein sequence ID" value="CAG7821005.1"/>
    <property type="molecule type" value="Genomic_DNA"/>
</dbReference>
<reference evidence="1" key="1">
    <citation type="submission" date="2021-06" db="EMBL/GenBank/DDBJ databases">
        <authorList>
            <person name="Hodson N. C."/>
            <person name="Mongue J. A."/>
            <person name="Jaron S. K."/>
        </authorList>
    </citation>
    <scope>NUCLEOTIDE SEQUENCE</scope>
</reference>
<evidence type="ECO:0000313" key="2">
    <source>
        <dbReference type="Proteomes" id="UP000708208"/>
    </source>
</evidence>
<dbReference type="Proteomes" id="UP000708208">
    <property type="component" value="Unassembled WGS sequence"/>
</dbReference>
<keyword evidence="2" id="KW-1185">Reference proteome</keyword>
<feature type="non-terminal residue" evidence="1">
    <location>
        <position position="1"/>
    </location>
</feature>
<name>A0A8J2PNB1_9HEXA</name>
<accession>A0A8J2PNB1</accession>
<sequence>EMIMDNSALGLNEQHHQDLTLLNTISAVAESEPMDTIGVVSSSQDTQVIEIIGDHLFDAKELGMIYEYDSHGDPLYL</sequence>
<comment type="caution">
    <text evidence="1">The sequence shown here is derived from an EMBL/GenBank/DDBJ whole genome shotgun (WGS) entry which is preliminary data.</text>
</comment>
<organism evidence="1 2">
    <name type="scientific">Allacma fusca</name>
    <dbReference type="NCBI Taxonomy" id="39272"/>
    <lineage>
        <taxon>Eukaryota</taxon>
        <taxon>Metazoa</taxon>
        <taxon>Ecdysozoa</taxon>
        <taxon>Arthropoda</taxon>
        <taxon>Hexapoda</taxon>
        <taxon>Collembola</taxon>
        <taxon>Symphypleona</taxon>
        <taxon>Sminthuridae</taxon>
        <taxon>Allacma</taxon>
    </lineage>
</organism>